<feature type="transmembrane region" description="Helical" evidence="8">
    <location>
        <begin position="813"/>
        <end position="835"/>
    </location>
</feature>
<evidence type="ECO:0000313" key="11">
    <source>
        <dbReference type="Proteomes" id="UP000749559"/>
    </source>
</evidence>
<comment type="similarity">
    <text evidence="6">Belongs to the dispatched family.</text>
</comment>
<evidence type="ECO:0000256" key="8">
    <source>
        <dbReference type="SAM" id="Phobius"/>
    </source>
</evidence>
<feature type="compositionally biased region" description="Polar residues" evidence="7">
    <location>
        <begin position="1136"/>
        <end position="1147"/>
    </location>
</feature>
<dbReference type="OrthoDB" id="193905at2759"/>
<keyword evidence="2 8" id="KW-0812">Transmembrane</keyword>
<feature type="compositionally biased region" description="Basic and acidic residues" evidence="7">
    <location>
        <begin position="1073"/>
        <end position="1094"/>
    </location>
</feature>
<dbReference type="Proteomes" id="UP000749559">
    <property type="component" value="Unassembled WGS sequence"/>
</dbReference>
<keyword evidence="11" id="KW-1185">Reference proteome</keyword>
<accession>A0A8S4NSK0</accession>
<keyword evidence="3 8" id="KW-1133">Transmembrane helix</keyword>
<evidence type="ECO:0000313" key="10">
    <source>
        <dbReference type="EMBL" id="CAH1783051.1"/>
    </source>
</evidence>
<reference evidence="10" key="1">
    <citation type="submission" date="2022-03" db="EMBL/GenBank/DDBJ databases">
        <authorList>
            <person name="Martin C."/>
        </authorList>
    </citation>
    <scope>NUCLEOTIDE SEQUENCE</scope>
</reference>
<dbReference type="InterPro" id="IPR053958">
    <property type="entry name" value="HMGCR/SNAP/NPC1-like_SSD"/>
</dbReference>
<comment type="subcellular location">
    <subcellularLocation>
        <location evidence="1">Membrane</location>
        <topology evidence="1">Multi-pass membrane protein</topology>
    </subcellularLocation>
</comment>
<feature type="transmembrane region" description="Helical" evidence="8">
    <location>
        <begin position="565"/>
        <end position="586"/>
    </location>
</feature>
<feature type="compositionally biased region" description="Basic and acidic residues" evidence="7">
    <location>
        <begin position="1013"/>
        <end position="1035"/>
    </location>
</feature>
<feature type="compositionally biased region" description="Polar residues" evidence="7">
    <location>
        <begin position="1105"/>
        <end position="1114"/>
    </location>
</feature>
<evidence type="ECO:0000256" key="7">
    <source>
        <dbReference type="SAM" id="MobiDB-lite"/>
    </source>
</evidence>
<dbReference type="PANTHER" id="PTHR45951:SF3">
    <property type="entry name" value="PROTEIN DISPATCHED"/>
    <property type="match status" value="1"/>
</dbReference>
<evidence type="ECO:0000256" key="2">
    <source>
        <dbReference type="ARBA" id="ARBA00022692"/>
    </source>
</evidence>
<proteinExistence type="inferred from homology"/>
<evidence type="ECO:0000256" key="3">
    <source>
        <dbReference type="ARBA" id="ARBA00022989"/>
    </source>
</evidence>
<feature type="region of interest" description="Disordered" evidence="7">
    <location>
        <begin position="1000"/>
        <end position="1292"/>
    </location>
</feature>
<feature type="transmembrane region" description="Helical" evidence="8">
    <location>
        <begin position="872"/>
        <end position="891"/>
    </location>
</feature>
<feature type="transmembrane region" description="Helical" evidence="8">
    <location>
        <begin position="313"/>
        <end position="336"/>
    </location>
</feature>
<dbReference type="Pfam" id="PF12349">
    <property type="entry name" value="Sterol-sensing"/>
    <property type="match status" value="1"/>
</dbReference>
<keyword evidence="4 8" id="KW-0472">Membrane</keyword>
<name>A0A8S4NSK0_OWEFU</name>
<feature type="transmembrane region" description="Helical" evidence="8">
    <location>
        <begin position="497"/>
        <end position="521"/>
    </location>
</feature>
<keyword evidence="5" id="KW-0325">Glycoprotein</keyword>
<feature type="transmembrane region" description="Helical" evidence="8">
    <location>
        <begin position="286"/>
        <end position="307"/>
    </location>
</feature>
<feature type="compositionally biased region" description="Basic and acidic residues" evidence="7">
    <location>
        <begin position="1115"/>
        <end position="1131"/>
    </location>
</feature>
<dbReference type="SUPFAM" id="SSF82866">
    <property type="entry name" value="Multidrug efflux transporter AcrB transmembrane domain"/>
    <property type="match status" value="2"/>
</dbReference>
<gene>
    <name evidence="10" type="ORF">OFUS_LOCUS9425</name>
</gene>
<dbReference type="PROSITE" id="PS50156">
    <property type="entry name" value="SSD"/>
    <property type="match status" value="1"/>
</dbReference>
<evidence type="ECO:0000256" key="4">
    <source>
        <dbReference type="ARBA" id="ARBA00023136"/>
    </source>
</evidence>
<evidence type="ECO:0000256" key="1">
    <source>
        <dbReference type="ARBA" id="ARBA00004141"/>
    </source>
</evidence>
<feature type="transmembrane region" description="Helical" evidence="8">
    <location>
        <begin position="911"/>
        <end position="931"/>
    </location>
</feature>
<dbReference type="Pfam" id="PF03176">
    <property type="entry name" value="MMPL"/>
    <property type="match status" value="1"/>
</dbReference>
<dbReference type="EMBL" id="CAIIXF020000005">
    <property type="protein sequence ID" value="CAH1783051.1"/>
    <property type="molecule type" value="Genomic_DNA"/>
</dbReference>
<dbReference type="InterPro" id="IPR052081">
    <property type="entry name" value="Dispatched_Hh_regulator"/>
</dbReference>
<feature type="transmembrane region" description="Helical" evidence="8">
    <location>
        <begin position="343"/>
        <end position="364"/>
    </location>
</feature>
<feature type="compositionally biased region" description="Polar residues" evidence="7">
    <location>
        <begin position="1216"/>
        <end position="1231"/>
    </location>
</feature>
<feature type="compositionally biased region" description="Basic and acidic residues" evidence="7">
    <location>
        <begin position="1148"/>
        <end position="1176"/>
    </location>
</feature>
<dbReference type="GO" id="GO:0016020">
    <property type="term" value="C:membrane"/>
    <property type="evidence" value="ECO:0007669"/>
    <property type="project" value="UniProtKB-SubCell"/>
</dbReference>
<feature type="transmembrane region" description="Helical" evidence="8">
    <location>
        <begin position="841"/>
        <end position="865"/>
    </location>
</feature>
<evidence type="ECO:0000259" key="9">
    <source>
        <dbReference type="PROSITE" id="PS50156"/>
    </source>
</evidence>
<dbReference type="InterPro" id="IPR000731">
    <property type="entry name" value="SSD"/>
</dbReference>
<dbReference type="PANTHER" id="PTHR45951">
    <property type="entry name" value="PROTEIN DISPATCHED-RELATED"/>
    <property type="match status" value="1"/>
</dbReference>
<feature type="transmembrane region" description="Helical" evidence="8">
    <location>
        <begin position="943"/>
        <end position="960"/>
    </location>
</feature>
<feature type="compositionally biased region" description="Polar residues" evidence="7">
    <location>
        <begin position="1239"/>
        <end position="1249"/>
    </location>
</feature>
<dbReference type="Gene3D" id="1.20.1640.10">
    <property type="entry name" value="Multidrug efflux transporter AcrB transmembrane domain"/>
    <property type="match status" value="2"/>
</dbReference>
<comment type="caution">
    <text evidence="10">The sequence shown here is derived from an EMBL/GenBank/DDBJ whole genome shotgun (WGS) entry which is preliminary data.</text>
</comment>
<sequence>MTRWYSNFLARFYWLVVIIITVCVAICAFIVFYLHGTPSFEDPIKGFEVRGTSLSKRLNAMREFQKQVGLTNGNYTYQPKQVGISRRKKRDIQQVQNFCYRISQDGSVQCPTVISLGATNDGDLFTKHSLQSVCKIHLALAKHPAYITESHHSLPHYMEQLFDTTCDDFTDSMVEQMKTLLTKCVPFYKDNQLDANCENGQCIAPGECNTNNTIYQIFHYLVDRNFLRENGKGTLKYTNLFTHTWLAKNMDFYRAYFDGQDFEIDGVMVMGLYMEGLKNDLFSEYLVSDIMLFGVALGLIFIVMFLYLKSLLIMFATLLNVAFSFIIAYFLYFVIFRFTFFPFLNIFAGLILIAVGADDVFVYFDIWHEMKRKMEGGKKRENEKKVGNDKREEDDKIMENGGIKNKKQMESKSELADTTDLYVNKGNLQENPNASIPNETNVQEIPDVQIDDTHLRLLIHNTLKHATLSIFVTSFTTAAAFFANFSSNIIATRCFGIFAGTCILVNFIFMVTWMPAIFIIVEKIDQNLLSGVKCCECWDRFLNGVQTLSRVVFTRLIPTLVIEAWFFWCILLSAVGIAGIILVFIIPKLNLPTSKEFQILPSSNPLEKYTILKLNFDFENTEQGERGQYVFIYWGILATDNGNWLDPDDNGTLQLDSTFNLYSLESRAWMVKFCKKLLQQDFIEESFANSTKCSLEVIDEYLSMNCSTQGAVQNCCGKRLPVNSTIFEYCFPRLALFGFQYVGSGLFDSSNNVPVYFMMVQTIQPFVPAFAETNNLFNKVNGFVENEVKSAPKGLNEGWVGGSFDFYSLQRSIAYGTYTTMGIAIAVAFIVMLLTSLNIFITVYAIVTITFGIAATVGVLVLLGWELNILESAIISLAVGFSIDFTIHYGVAYRLSHEAKRISKVTDSFHMIGSAVAMAAFTTFIAGAAIMPARILGYQRLGVFLMLVMTFSWIYATFFFQSLCRIIGPLGNVGSLLACCVKIKIDCEKEEVSTPVISIGFSQNTQPLPGENTSKHDETKNETTDTDKELAKKSTNETVSNIDVSVGSLPYNPSSKQETRNETSEDAPQRCSPNDRGKYHISEDKKLQRSKEHVSIVPVQHSQEDTLATSVDSNDSTHKSPNKHNEAKNEIPESVFRNNSITDSPSSQDERKNEMSEKLQRDSPWEKRDVGDDKKSSSNKNISQISVGFEDNSKKEASNDSSQSSKDVVSDHRNSETVQIKTNDYPQSSKVDVSDYERSGTSSNKNSSLIAVGNDISKKEGTNDSSQSSPSKRSDGSLVNSPSKNVTNILLK</sequence>
<dbReference type="GO" id="GO:0022857">
    <property type="term" value="F:transmembrane transporter activity"/>
    <property type="evidence" value="ECO:0007669"/>
    <property type="project" value="TreeGrafter"/>
</dbReference>
<evidence type="ECO:0000256" key="6">
    <source>
        <dbReference type="ARBA" id="ARBA00038046"/>
    </source>
</evidence>
<dbReference type="GO" id="GO:0007224">
    <property type="term" value="P:smoothened signaling pathway"/>
    <property type="evidence" value="ECO:0007669"/>
    <property type="project" value="TreeGrafter"/>
</dbReference>
<organism evidence="10 11">
    <name type="scientific">Owenia fusiformis</name>
    <name type="common">Polychaete worm</name>
    <dbReference type="NCBI Taxonomy" id="6347"/>
    <lineage>
        <taxon>Eukaryota</taxon>
        <taxon>Metazoa</taxon>
        <taxon>Spiralia</taxon>
        <taxon>Lophotrochozoa</taxon>
        <taxon>Annelida</taxon>
        <taxon>Polychaeta</taxon>
        <taxon>Sedentaria</taxon>
        <taxon>Canalipalpata</taxon>
        <taxon>Sabellida</taxon>
        <taxon>Oweniida</taxon>
        <taxon>Oweniidae</taxon>
        <taxon>Owenia</taxon>
    </lineage>
</organism>
<protein>
    <recommendedName>
        <fullName evidence="9">SSD domain-containing protein</fullName>
    </recommendedName>
</protein>
<feature type="domain" description="SSD" evidence="9">
    <location>
        <begin position="459"/>
        <end position="520"/>
    </location>
</feature>
<feature type="compositionally biased region" description="Polar residues" evidence="7">
    <location>
        <begin position="1278"/>
        <end position="1292"/>
    </location>
</feature>
<feature type="transmembrane region" description="Helical" evidence="8">
    <location>
        <begin position="12"/>
        <end position="34"/>
    </location>
</feature>
<evidence type="ECO:0000256" key="5">
    <source>
        <dbReference type="ARBA" id="ARBA00023180"/>
    </source>
</evidence>
<dbReference type="InterPro" id="IPR004869">
    <property type="entry name" value="MMPL_dom"/>
</dbReference>